<dbReference type="EMBL" id="CAJVPV010049568">
    <property type="protein sequence ID" value="CAG8776351.1"/>
    <property type="molecule type" value="Genomic_DNA"/>
</dbReference>
<evidence type="ECO:0000313" key="3">
    <source>
        <dbReference type="Proteomes" id="UP000789342"/>
    </source>
</evidence>
<comment type="caution">
    <text evidence="2">The sequence shown here is derived from an EMBL/GenBank/DDBJ whole genome shotgun (WGS) entry which is preliminary data.</text>
</comment>
<feature type="non-terminal residue" evidence="2">
    <location>
        <position position="1"/>
    </location>
</feature>
<dbReference type="Proteomes" id="UP000789342">
    <property type="component" value="Unassembled WGS sequence"/>
</dbReference>
<evidence type="ECO:0000313" key="2">
    <source>
        <dbReference type="EMBL" id="CAG8776351.1"/>
    </source>
</evidence>
<protein>
    <submittedName>
        <fullName evidence="2">6002_t:CDS:1</fullName>
    </submittedName>
</protein>
<keyword evidence="3" id="KW-1185">Reference proteome</keyword>
<proteinExistence type="predicted"/>
<organism evidence="2 3">
    <name type="scientific">Acaulospora morrowiae</name>
    <dbReference type="NCBI Taxonomy" id="94023"/>
    <lineage>
        <taxon>Eukaryota</taxon>
        <taxon>Fungi</taxon>
        <taxon>Fungi incertae sedis</taxon>
        <taxon>Mucoromycota</taxon>
        <taxon>Glomeromycotina</taxon>
        <taxon>Glomeromycetes</taxon>
        <taxon>Diversisporales</taxon>
        <taxon>Acaulosporaceae</taxon>
        <taxon>Acaulospora</taxon>
    </lineage>
</organism>
<accession>A0A9N9JE26</accession>
<evidence type="ECO:0000256" key="1">
    <source>
        <dbReference type="SAM" id="MobiDB-lite"/>
    </source>
</evidence>
<feature type="region of interest" description="Disordered" evidence="1">
    <location>
        <begin position="1"/>
        <end position="30"/>
    </location>
</feature>
<sequence>TLGLLGTRIKEKKQTASESKNVSPSSGLNKISTRIKLGQIRAR</sequence>
<dbReference type="AlphaFoldDB" id="A0A9N9JE26"/>
<gene>
    <name evidence="2" type="ORF">AMORRO_LOCUS16949</name>
</gene>
<feature type="compositionally biased region" description="Polar residues" evidence="1">
    <location>
        <begin position="16"/>
        <end position="30"/>
    </location>
</feature>
<name>A0A9N9JE26_9GLOM</name>
<reference evidence="2" key="1">
    <citation type="submission" date="2021-06" db="EMBL/GenBank/DDBJ databases">
        <authorList>
            <person name="Kallberg Y."/>
            <person name="Tangrot J."/>
            <person name="Rosling A."/>
        </authorList>
    </citation>
    <scope>NUCLEOTIDE SEQUENCE</scope>
    <source>
        <strain evidence="2">CL551</strain>
    </source>
</reference>